<dbReference type="OrthoDB" id="9797176at2"/>
<gene>
    <name evidence="3" type="ORF">A5481_21420</name>
</gene>
<dbReference type="InterPro" id="IPR002942">
    <property type="entry name" value="S4_RNA-bd"/>
</dbReference>
<accession>A0A179S4A7</accession>
<dbReference type="STRING" id="427683.A5481_21420"/>
<dbReference type="GO" id="GO:0003723">
    <property type="term" value="F:RNA binding"/>
    <property type="evidence" value="ECO:0007669"/>
    <property type="project" value="UniProtKB-KW"/>
</dbReference>
<dbReference type="Pfam" id="PF01479">
    <property type="entry name" value="S4"/>
    <property type="match status" value="1"/>
</dbReference>
<dbReference type="PROSITE" id="PS50889">
    <property type="entry name" value="S4"/>
    <property type="match status" value="1"/>
</dbReference>
<dbReference type="CDD" id="cd00165">
    <property type="entry name" value="S4"/>
    <property type="match status" value="1"/>
</dbReference>
<proteinExistence type="predicted"/>
<evidence type="ECO:0000256" key="1">
    <source>
        <dbReference type="PROSITE-ProRule" id="PRU00182"/>
    </source>
</evidence>
<sequence length="100" mass="10735">MRADRQRLDKWLWFARFAKTRSLAARLIEDGFVRVNGQRADAPSKAVAVGDVITVAAQHVTAAVRVVDLGARRGPAPEARLLYADLSAESPAGVPPDEAG</sequence>
<comment type="caution">
    <text evidence="3">The sequence shown here is derived from an EMBL/GenBank/DDBJ whole genome shotgun (WGS) entry which is preliminary data.</text>
</comment>
<evidence type="ECO:0000259" key="2">
    <source>
        <dbReference type="SMART" id="SM00363"/>
    </source>
</evidence>
<dbReference type="InterPro" id="IPR036986">
    <property type="entry name" value="S4_RNA-bd_sf"/>
</dbReference>
<dbReference type="SUPFAM" id="SSF55174">
    <property type="entry name" value="Alpha-L RNA-binding motif"/>
    <property type="match status" value="1"/>
</dbReference>
<dbReference type="Proteomes" id="UP000078316">
    <property type="component" value="Unassembled WGS sequence"/>
</dbReference>
<evidence type="ECO:0000313" key="3">
    <source>
        <dbReference type="EMBL" id="OAS20907.1"/>
    </source>
</evidence>
<dbReference type="EMBL" id="LWHQ01000043">
    <property type="protein sequence ID" value="OAS20907.1"/>
    <property type="molecule type" value="Genomic_DNA"/>
</dbReference>
<name>A0A179S4A7_9HYPH</name>
<protein>
    <submittedName>
        <fullName evidence="3">RNA-binding protein</fullName>
    </submittedName>
</protein>
<organism evidence="3 4">
    <name type="scientific">Methylobacterium platani</name>
    <dbReference type="NCBI Taxonomy" id="427683"/>
    <lineage>
        <taxon>Bacteria</taxon>
        <taxon>Pseudomonadati</taxon>
        <taxon>Pseudomonadota</taxon>
        <taxon>Alphaproteobacteria</taxon>
        <taxon>Hyphomicrobiales</taxon>
        <taxon>Methylobacteriaceae</taxon>
        <taxon>Methylobacterium</taxon>
    </lineage>
</organism>
<dbReference type="Gene3D" id="3.10.290.10">
    <property type="entry name" value="RNA-binding S4 domain"/>
    <property type="match status" value="1"/>
</dbReference>
<dbReference type="SMART" id="SM00363">
    <property type="entry name" value="S4"/>
    <property type="match status" value="1"/>
</dbReference>
<evidence type="ECO:0000313" key="4">
    <source>
        <dbReference type="Proteomes" id="UP000078316"/>
    </source>
</evidence>
<dbReference type="RefSeq" id="WP_048434778.1">
    <property type="nucleotide sequence ID" value="NZ_LWHQ01000043.1"/>
</dbReference>
<keyword evidence="1" id="KW-0694">RNA-binding</keyword>
<dbReference type="AlphaFoldDB" id="A0A179S4A7"/>
<reference evidence="3 4" key="1">
    <citation type="submission" date="2016-04" db="EMBL/GenBank/DDBJ databases">
        <authorList>
            <person name="Evans L.H."/>
            <person name="Alamgir A."/>
            <person name="Owens N."/>
            <person name="Weber N.D."/>
            <person name="Virtaneva K."/>
            <person name="Barbian K."/>
            <person name="Babar A."/>
            <person name="Rosenke K."/>
        </authorList>
    </citation>
    <scope>NUCLEOTIDE SEQUENCE [LARGE SCALE GENOMIC DNA]</scope>
    <source>
        <strain evidence="3 4">PMB02</strain>
    </source>
</reference>
<feature type="domain" description="RNA-binding S4" evidence="2">
    <location>
        <begin position="6"/>
        <end position="66"/>
    </location>
</feature>